<comment type="caution">
    <text evidence="2">The sequence shown here is derived from an EMBL/GenBank/DDBJ whole genome shotgun (WGS) entry which is preliminary data.</text>
</comment>
<keyword evidence="3" id="KW-1185">Reference proteome</keyword>
<dbReference type="GO" id="GO:0016787">
    <property type="term" value="F:hydrolase activity"/>
    <property type="evidence" value="ECO:0007669"/>
    <property type="project" value="UniProtKB-KW"/>
</dbReference>
<dbReference type="InterPro" id="IPR011105">
    <property type="entry name" value="Cell_wall_hydrolase_SleB"/>
</dbReference>
<dbReference type="InterPro" id="IPR042047">
    <property type="entry name" value="SleB_dom1"/>
</dbReference>
<accession>A0ABW2IJ13</accession>
<name>A0ABW2IJ13_9PROT</name>
<dbReference type="Proteomes" id="UP001596492">
    <property type="component" value="Unassembled WGS sequence"/>
</dbReference>
<sequence length="322" mass="35387">MKSNFHILKSSLAFVKGALNQLVMMSAEEKRLMQQRAVGVACAAAAAAYGAPQITAHVSVQKTEEAFLGQASELAELISESQDGNIQIESIDITKPWRQQVNYAQDSAIVPGTLTKASFDIEKIDPVVDVLANFSPRKQIEEVREQRLEHLCLAEAIYYEARSEALGGQLAVAEVIENRVASEYYPDTVCDVVYQGSNRVTGCQFSFTCDGSLRRKPRGEAWDRSVEVAAYVMMGLSSKTLTGNATHYHTDYVSPYWSSSLIHTETIGTHIFYRNPEGREWTVVRAREAKARAAERRAAQGGIQAASVSATDALNMATEKAL</sequence>
<dbReference type="Pfam" id="PF07486">
    <property type="entry name" value="Hydrolase_2"/>
    <property type="match status" value="1"/>
</dbReference>
<feature type="domain" description="Cell wall hydrolase SleB" evidence="1">
    <location>
        <begin position="164"/>
        <end position="273"/>
    </location>
</feature>
<gene>
    <name evidence="2" type="ORF">ACFQS8_05225</name>
</gene>
<evidence type="ECO:0000313" key="3">
    <source>
        <dbReference type="Proteomes" id="UP001596492"/>
    </source>
</evidence>
<organism evidence="2 3">
    <name type="scientific">Hirschia litorea</name>
    <dbReference type="NCBI Taxonomy" id="1199156"/>
    <lineage>
        <taxon>Bacteria</taxon>
        <taxon>Pseudomonadati</taxon>
        <taxon>Pseudomonadota</taxon>
        <taxon>Alphaproteobacteria</taxon>
        <taxon>Hyphomonadales</taxon>
        <taxon>Hyphomonadaceae</taxon>
        <taxon>Hirschia</taxon>
    </lineage>
</organism>
<evidence type="ECO:0000259" key="1">
    <source>
        <dbReference type="Pfam" id="PF07486"/>
    </source>
</evidence>
<keyword evidence="2" id="KW-0378">Hydrolase</keyword>
<dbReference type="EMBL" id="JBHTBR010000002">
    <property type="protein sequence ID" value="MFC7291007.1"/>
    <property type="molecule type" value="Genomic_DNA"/>
</dbReference>
<dbReference type="RefSeq" id="WP_382166209.1">
    <property type="nucleotide sequence ID" value="NZ_JBHTBR010000002.1"/>
</dbReference>
<protein>
    <submittedName>
        <fullName evidence="2">Cell wall hydrolase</fullName>
    </submittedName>
</protein>
<evidence type="ECO:0000313" key="2">
    <source>
        <dbReference type="EMBL" id="MFC7291007.1"/>
    </source>
</evidence>
<dbReference type="Gene3D" id="1.10.10.2520">
    <property type="entry name" value="Cell wall hydrolase SleB, domain 1"/>
    <property type="match status" value="1"/>
</dbReference>
<reference evidence="3" key="1">
    <citation type="journal article" date="2019" name="Int. J. Syst. Evol. Microbiol.">
        <title>The Global Catalogue of Microorganisms (GCM) 10K type strain sequencing project: providing services to taxonomists for standard genome sequencing and annotation.</title>
        <authorList>
            <consortium name="The Broad Institute Genomics Platform"/>
            <consortium name="The Broad Institute Genome Sequencing Center for Infectious Disease"/>
            <person name="Wu L."/>
            <person name="Ma J."/>
        </authorList>
    </citation>
    <scope>NUCLEOTIDE SEQUENCE [LARGE SCALE GENOMIC DNA]</scope>
    <source>
        <strain evidence="3">CCUG 51308</strain>
    </source>
</reference>
<proteinExistence type="predicted"/>